<comment type="subcellular location">
    <subcellularLocation>
        <location evidence="1">Cell membrane</location>
        <topology evidence="1">Single-pass type II membrane protein</topology>
    </subcellularLocation>
    <subcellularLocation>
        <location evidence="5">Membrane</location>
        <topology evidence="5">Single-pass type II membrane protein</topology>
    </subcellularLocation>
</comment>
<evidence type="ECO:0000256" key="4">
    <source>
        <dbReference type="PIRSR" id="PIRSR600223-1"/>
    </source>
</evidence>
<evidence type="ECO:0000313" key="7">
    <source>
        <dbReference type="EMBL" id="CAG7634924.1"/>
    </source>
</evidence>
<dbReference type="PANTHER" id="PTHR43390:SF1">
    <property type="entry name" value="CHLOROPLAST PROCESSING PEPTIDASE"/>
    <property type="match status" value="1"/>
</dbReference>
<dbReference type="PROSITE" id="PS00501">
    <property type="entry name" value="SPASE_I_1"/>
    <property type="match status" value="1"/>
</dbReference>
<feature type="domain" description="Peptidase S26" evidence="6">
    <location>
        <begin position="31"/>
        <end position="190"/>
    </location>
</feature>
<evidence type="ECO:0000256" key="5">
    <source>
        <dbReference type="RuleBase" id="RU362042"/>
    </source>
</evidence>
<dbReference type="Proteomes" id="UP000693672">
    <property type="component" value="Unassembled WGS sequence"/>
</dbReference>
<dbReference type="GO" id="GO:0005886">
    <property type="term" value="C:plasma membrane"/>
    <property type="evidence" value="ECO:0007669"/>
    <property type="project" value="UniProtKB-SubCell"/>
</dbReference>
<dbReference type="GO" id="GO:0009003">
    <property type="term" value="F:signal peptidase activity"/>
    <property type="evidence" value="ECO:0007669"/>
    <property type="project" value="UniProtKB-EC"/>
</dbReference>
<evidence type="ECO:0000256" key="3">
    <source>
        <dbReference type="ARBA" id="ARBA00022801"/>
    </source>
</evidence>
<dbReference type="GO" id="GO:0006465">
    <property type="term" value="P:signal peptide processing"/>
    <property type="evidence" value="ECO:0007669"/>
    <property type="project" value="InterPro"/>
</dbReference>
<feature type="active site" evidence="4">
    <location>
        <position position="61"/>
    </location>
</feature>
<dbReference type="EC" id="3.4.21.89" evidence="5"/>
<dbReference type="PANTHER" id="PTHR43390">
    <property type="entry name" value="SIGNAL PEPTIDASE I"/>
    <property type="match status" value="1"/>
</dbReference>
<dbReference type="AlphaFoldDB" id="A0A916NQF0"/>
<dbReference type="InterPro" id="IPR000223">
    <property type="entry name" value="Pept_S26A_signal_pept_1"/>
</dbReference>
<reference evidence="7" key="1">
    <citation type="submission" date="2021-06" db="EMBL/GenBank/DDBJ databases">
        <authorList>
            <person name="Criscuolo A."/>
        </authorList>
    </citation>
    <scope>NUCLEOTIDE SEQUENCE</scope>
    <source>
        <strain evidence="7">CIP111600</strain>
    </source>
</reference>
<dbReference type="CDD" id="cd06530">
    <property type="entry name" value="S26_SPase_I"/>
    <property type="match status" value="1"/>
</dbReference>
<evidence type="ECO:0000256" key="1">
    <source>
        <dbReference type="ARBA" id="ARBA00004401"/>
    </source>
</evidence>
<comment type="similarity">
    <text evidence="2 5">Belongs to the peptidase S26 family.</text>
</comment>
<gene>
    <name evidence="7" type="primary">sipP</name>
    <name evidence="7" type="ORF">PAESOLCIP111_03606</name>
</gene>
<feature type="active site" evidence="4">
    <location>
        <position position="107"/>
    </location>
</feature>
<organism evidence="7 8">
    <name type="scientific">Paenibacillus solanacearum</name>
    <dbReference type="NCBI Taxonomy" id="2048548"/>
    <lineage>
        <taxon>Bacteria</taxon>
        <taxon>Bacillati</taxon>
        <taxon>Bacillota</taxon>
        <taxon>Bacilli</taxon>
        <taxon>Bacillales</taxon>
        <taxon>Paenibacillaceae</taxon>
        <taxon>Paenibacillus</taxon>
    </lineage>
</organism>
<dbReference type="Pfam" id="PF10502">
    <property type="entry name" value="Peptidase_S26"/>
    <property type="match status" value="1"/>
</dbReference>
<evidence type="ECO:0000256" key="2">
    <source>
        <dbReference type="ARBA" id="ARBA00009370"/>
    </source>
</evidence>
<keyword evidence="3 5" id="KW-0378">Hydrolase</keyword>
<proteinExistence type="inferred from homology"/>
<protein>
    <recommendedName>
        <fullName evidence="5">Signal peptidase I</fullName>
        <ecNumber evidence="5">3.4.21.89</ecNumber>
    </recommendedName>
</protein>
<dbReference type="InterPro" id="IPR019533">
    <property type="entry name" value="Peptidase_S26"/>
</dbReference>
<comment type="caution">
    <text evidence="7">The sequence shown here is derived from an EMBL/GenBank/DDBJ whole genome shotgun (WGS) entry which is preliminary data.</text>
</comment>
<dbReference type="EMBL" id="CAJVAS010000016">
    <property type="protein sequence ID" value="CAG7634924.1"/>
    <property type="molecule type" value="Genomic_DNA"/>
</dbReference>
<comment type="catalytic activity">
    <reaction evidence="5">
        <text>Cleavage of hydrophobic, N-terminal signal or leader sequences from secreted and periplasmic proteins.</text>
        <dbReference type="EC" id="3.4.21.89"/>
    </reaction>
</comment>
<dbReference type="GO" id="GO:0004252">
    <property type="term" value="F:serine-type endopeptidase activity"/>
    <property type="evidence" value="ECO:0007669"/>
    <property type="project" value="InterPro"/>
</dbReference>
<accession>A0A916NQF0</accession>
<keyword evidence="5" id="KW-0645">Protease</keyword>
<sequence>MRLFSPKKSSGEFSGAQVGEDEGTGLLLEVWDWMKSIVIALIAVVVIHQFGFHLSTVRGASMQPTLEEGEWLFINKTVRFSSALNRGDVIVIKEADGNASTHPYLVKRVVAVAGDEVSVRSGKLYVNDQEVQEAYTDSAIEDGRFEPYTVAREHVFVMGDNRHRYASYDSRSFGAVSVGQVEGKAEWIVWPPQKWRSL</sequence>
<dbReference type="InterPro" id="IPR019756">
    <property type="entry name" value="Pept_S26A_signal_pept_1_Ser-AS"/>
</dbReference>
<dbReference type="RefSeq" id="WP_218093353.1">
    <property type="nucleotide sequence ID" value="NZ_CAJVAS010000016.1"/>
</dbReference>
<keyword evidence="8" id="KW-1185">Reference proteome</keyword>
<evidence type="ECO:0000313" key="8">
    <source>
        <dbReference type="Proteomes" id="UP000693672"/>
    </source>
</evidence>
<name>A0A916NQF0_9BACL</name>
<evidence type="ECO:0000259" key="6">
    <source>
        <dbReference type="Pfam" id="PF10502"/>
    </source>
</evidence>
<dbReference type="NCBIfam" id="TIGR02227">
    <property type="entry name" value="sigpep_I_bact"/>
    <property type="match status" value="1"/>
</dbReference>